<reference evidence="3 4" key="1">
    <citation type="submission" date="2015-01" db="EMBL/GenBank/DDBJ databases">
        <title>Draft genome sequence of Rickettsia monacensis strain IrR/Munich.</title>
        <authorList>
            <person name="Felsheim R.F."/>
            <person name="Johnson S.L."/>
            <person name="Kurtti T.J."/>
            <person name="Munderloh U.G."/>
        </authorList>
    </citation>
    <scope>NUCLEOTIDE SEQUENCE [LARGE SCALE GENOMIC DNA]</scope>
    <source>
        <strain evidence="3 4">IrR/Munich</strain>
    </source>
</reference>
<dbReference type="STRING" id="109232.RMONA_01210"/>
<evidence type="ECO:0000313" key="3">
    <source>
        <dbReference type="EMBL" id="CEO16664.1"/>
    </source>
</evidence>
<evidence type="ECO:0008006" key="5">
    <source>
        <dbReference type="Google" id="ProtNLM"/>
    </source>
</evidence>
<protein>
    <recommendedName>
        <fullName evidence="5">ATPase</fullName>
    </recommendedName>
</protein>
<gene>
    <name evidence="3" type="ORF">RMONA_01210</name>
</gene>
<sequence length="278" mass="31937">MIERFLAKDIKSFLNEFSAVAILGPRQVRKTTLAKEIAAQISPTPLYLDLEKPSDLAKLSDPELYFQTHSNHLVIIEVLRSVIDERRQQGQKVKQFLLLGSTSKELLKHSSESLAGRIIYTQLCGFNIQEVRKAGYIDDNLLWLRGSFPDSFLSASDNSSMNWRQSFIMTYLEREIPQLGYNISTEVLRRTWTIFAHCQGDLLNASKIAASLGISVPTIMRYIDLFEDLFLIRLLRPWSSNVKKRLVKAPKLYIRDSGILHALLSLRATRTLYSRRKF</sequence>
<keyword evidence="4" id="KW-1185">Reference proteome</keyword>
<dbReference type="SUPFAM" id="SSF52540">
    <property type="entry name" value="P-loop containing nucleoside triphosphate hydrolases"/>
    <property type="match status" value="1"/>
</dbReference>
<dbReference type="Pfam" id="PF13635">
    <property type="entry name" value="DUF4143"/>
    <property type="match status" value="1"/>
</dbReference>
<dbReference type="RefSeq" id="WP_023507244.1">
    <property type="nucleotide sequence ID" value="NZ_LN794217.1"/>
</dbReference>
<organism evidence="3 4">
    <name type="scientific">Rickettsia monacensis</name>
    <dbReference type="NCBI Taxonomy" id="109232"/>
    <lineage>
        <taxon>Bacteria</taxon>
        <taxon>Pseudomonadati</taxon>
        <taxon>Pseudomonadota</taxon>
        <taxon>Alphaproteobacteria</taxon>
        <taxon>Rickettsiales</taxon>
        <taxon>Rickettsiaceae</taxon>
        <taxon>Rickettsieae</taxon>
        <taxon>Rickettsia</taxon>
        <taxon>spotted fever group</taxon>
    </lineage>
</organism>
<dbReference type="InterPro" id="IPR041682">
    <property type="entry name" value="AAA_14"/>
</dbReference>
<feature type="domain" description="AAA" evidence="1">
    <location>
        <begin position="18"/>
        <end position="131"/>
    </location>
</feature>
<dbReference type="AlphaFoldDB" id="A0A0B7J2Z9"/>
<dbReference type="EMBL" id="LN794217">
    <property type="protein sequence ID" value="CEO16664.1"/>
    <property type="molecule type" value="Genomic_DNA"/>
</dbReference>
<dbReference type="HOGENOM" id="CLU_041527_3_1_5"/>
<dbReference type="PANTHER" id="PTHR43566">
    <property type="entry name" value="CONSERVED PROTEIN"/>
    <property type="match status" value="1"/>
</dbReference>
<proteinExistence type="predicted"/>
<evidence type="ECO:0000313" key="4">
    <source>
        <dbReference type="Proteomes" id="UP000018149"/>
    </source>
</evidence>
<evidence type="ECO:0000259" key="1">
    <source>
        <dbReference type="Pfam" id="PF13173"/>
    </source>
</evidence>
<evidence type="ECO:0000259" key="2">
    <source>
        <dbReference type="Pfam" id="PF13635"/>
    </source>
</evidence>
<dbReference type="KEGG" id="rmc:RMONA_01210"/>
<dbReference type="PANTHER" id="PTHR43566:SF2">
    <property type="entry name" value="DUF4143 DOMAIN-CONTAINING PROTEIN"/>
    <property type="match status" value="1"/>
</dbReference>
<dbReference type="InterPro" id="IPR025420">
    <property type="entry name" value="DUF4143"/>
</dbReference>
<dbReference type="Proteomes" id="UP000018149">
    <property type="component" value="Chromosome I"/>
</dbReference>
<accession>A0A0B7J2Z9</accession>
<dbReference type="Pfam" id="PF13173">
    <property type="entry name" value="AAA_14"/>
    <property type="match status" value="1"/>
</dbReference>
<feature type="domain" description="DUF4143" evidence="2">
    <location>
        <begin position="173"/>
        <end position="272"/>
    </location>
</feature>
<dbReference type="InterPro" id="IPR027417">
    <property type="entry name" value="P-loop_NTPase"/>
</dbReference>
<name>A0A0B7J2Z9_9RICK</name>